<sequence>MIGMAVISWIFGWVRHAEASAGNDAERLLNAVKPFVQSETRIEFKYTASYGDCQSGDQALLATGRELSGRLGLGQAAKLGVSNDHSVYTSENRVFDGGTATLTAAHPQGQAACYMVLRLDASAQVAQTDLLDWQTRMSGLLEELNLDGAWNIMVQGEAVVDPRLGEVQAKQVTAGLLGTLDAAALESYADTGTWSVSAITAQLAGGVMSGDHRMNLQAAMHRDSVSGKWRLTVGTPIVTMEY</sequence>
<keyword evidence="2" id="KW-1185">Reference proteome</keyword>
<dbReference type="Pfam" id="PF08680">
    <property type="entry name" value="DUF1779"/>
    <property type="match status" value="1"/>
</dbReference>
<evidence type="ECO:0000313" key="1">
    <source>
        <dbReference type="EMBL" id="TFE82744.1"/>
    </source>
</evidence>
<comment type="caution">
    <text evidence="1">The sequence shown here is derived from an EMBL/GenBank/DDBJ whole genome shotgun (WGS) entry which is preliminary data.</text>
</comment>
<proteinExistence type="predicted"/>
<reference evidence="1 2" key="1">
    <citation type="submission" date="2017-03" db="EMBL/GenBank/DDBJ databases">
        <title>Isolation of Levoglucosan Utilizing Bacteria.</title>
        <authorList>
            <person name="Arya A.S."/>
        </authorList>
    </citation>
    <scope>NUCLEOTIDE SEQUENCE [LARGE SCALE GENOMIC DNA]</scope>
    <source>
        <strain evidence="1 2">MEC069</strain>
    </source>
</reference>
<evidence type="ECO:0008006" key="3">
    <source>
        <dbReference type="Google" id="ProtNLM"/>
    </source>
</evidence>
<evidence type="ECO:0000313" key="2">
    <source>
        <dbReference type="Proteomes" id="UP000298246"/>
    </source>
</evidence>
<name>A0A4Y8PSB7_9BACL</name>
<dbReference type="InterPro" id="IPR014794">
    <property type="entry name" value="DUF1779"/>
</dbReference>
<organism evidence="1 2">
    <name type="scientific">Paenibacillus athensensis</name>
    <dbReference type="NCBI Taxonomy" id="1967502"/>
    <lineage>
        <taxon>Bacteria</taxon>
        <taxon>Bacillati</taxon>
        <taxon>Bacillota</taxon>
        <taxon>Bacilli</taxon>
        <taxon>Bacillales</taxon>
        <taxon>Paenibacillaceae</taxon>
        <taxon>Paenibacillus</taxon>
    </lineage>
</organism>
<dbReference type="AlphaFoldDB" id="A0A4Y8PSB7"/>
<dbReference type="Proteomes" id="UP000298246">
    <property type="component" value="Unassembled WGS sequence"/>
</dbReference>
<accession>A0A4Y8PSB7</accession>
<dbReference type="SUPFAM" id="SSF143842">
    <property type="entry name" value="YwmB-like"/>
    <property type="match status" value="1"/>
</dbReference>
<dbReference type="Gene3D" id="3.30.360.40">
    <property type="entry name" value="YwmB-like"/>
    <property type="match status" value="1"/>
</dbReference>
<dbReference type="InterPro" id="IPR036209">
    <property type="entry name" value="YwmB-like_sf"/>
</dbReference>
<dbReference type="EMBL" id="MYFO01000070">
    <property type="protein sequence ID" value="TFE82744.1"/>
    <property type="molecule type" value="Genomic_DNA"/>
</dbReference>
<protein>
    <recommendedName>
        <fullName evidence="3">TATA-box binding</fullName>
    </recommendedName>
</protein>
<gene>
    <name evidence="1" type="ORF">B5M42_24545</name>
</gene>